<dbReference type="Proteomes" id="UP000008070">
    <property type="component" value="Chromosome"/>
</dbReference>
<dbReference type="EMBL" id="FP103042">
    <property type="protein sequence ID" value="CAX24288.1"/>
    <property type="molecule type" value="Genomic_DNA"/>
</dbReference>
<feature type="domain" description="DUF6915" evidence="1">
    <location>
        <begin position="112"/>
        <end position="208"/>
    </location>
</feature>
<feature type="domain" description="DUF6915" evidence="1">
    <location>
        <begin position="1"/>
        <end position="102"/>
    </location>
</feature>
<dbReference type="HOGENOM" id="CLU_1253798_0_0_5"/>
<accession>C7CEF2</accession>
<dbReference type="InterPro" id="IPR054061">
    <property type="entry name" value="DUF6915"/>
</dbReference>
<dbReference type="AlphaFoldDB" id="C7CEF2"/>
<organism evidence="2 3">
    <name type="scientific">Methylorubrum extorquens (strain DSM 6343 / CIP 106787 / DM4)</name>
    <name type="common">Methylobacterium extorquens</name>
    <dbReference type="NCBI Taxonomy" id="661410"/>
    <lineage>
        <taxon>Bacteria</taxon>
        <taxon>Pseudomonadati</taxon>
        <taxon>Pseudomonadota</taxon>
        <taxon>Alphaproteobacteria</taxon>
        <taxon>Hyphomicrobiales</taxon>
        <taxon>Methylobacteriaceae</taxon>
        <taxon>Methylorubrum</taxon>
    </lineage>
</organism>
<proteinExistence type="predicted"/>
<evidence type="ECO:0000313" key="2">
    <source>
        <dbReference type="EMBL" id="CAX24288.1"/>
    </source>
</evidence>
<sequence>MHPYDHARSSARRFGGQWQDYYPCHAWFDATKSIQCRFTHRALRHHLEGIKEALAAFGPAIQNSDGAKVDLRQVGLQHLDEDCGLIPQARDWLIDLDAPDWLPEEVPDSTELAAASARRFGGEPGHYRALHDWFLATQSWCIGAEHLLFRHHSFGIFEAETRFGPALDIGSERRVPTRVVAERHVQTVLGRVPTAVDALRRIKGARWMLRATSPQKLGLD</sequence>
<dbReference type="GeneID" id="72989583"/>
<name>C7CEF2_METED</name>
<gene>
    <name evidence="2" type="ORF">METD_I2631</name>
</gene>
<dbReference type="Pfam" id="PF21866">
    <property type="entry name" value="DUF6915"/>
    <property type="match status" value="2"/>
</dbReference>
<protein>
    <recommendedName>
        <fullName evidence="1">DUF6915 domain-containing protein</fullName>
    </recommendedName>
</protein>
<evidence type="ECO:0000313" key="3">
    <source>
        <dbReference type="Proteomes" id="UP000008070"/>
    </source>
</evidence>
<evidence type="ECO:0000259" key="1">
    <source>
        <dbReference type="Pfam" id="PF21866"/>
    </source>
</evidence>
<dbReference type="RefSeq" id="WP_015822474.1">
    <property type="nucleotide sequence ID" value="NC_012988.1"/>
</dbReference>
<reference evidence="3" key="1">
    <citation type="journal article" date="2009" name="PLoS ONE">
        <title>Methylobacterium genome sequences: a reference blueprint to investigate microbial metabolism of C1 compounds from natural and industrial sources.</title>
        <authorList>
            <person name="Vuilleumier S."/>
            <person name="Chistoserdova L."/>
            <person name="Lee M.-C."/>
            <person name="Bringel F."/>
            <person name="Lajus A."/>
            <person name="Zhou Y."/>
            <person name="Gourion B."/>
            <person name="Barbe V."/>
            <person name="Chang J."/>
            <person name="Cruveiller S."/>
            <person name="Dossat C."/>
            <person name="Gillett W."/>
            <person name="Gruffaz C."/>
            <person name="Haugen E."/>
            <person name="Hourcade E."/>
            <person name="Levy R."/>
            <person name="Mangenot S."/>
            <person name="Muller E."/>
            <person name="Nadalig T."/>
            <person name="Pagni M."/>
            <person name="Penny C."/>
            <person name="Peyraud R."/>
            <person name="Robinson D.G."/>
            <person name="Roche D."/>
            <person name="Rouy Z."/>
            <person name="Saenampechek C."/>
            <person name="Salvignol G."/>
            <person name="Vallenet D."/>
            <person name="Wu Z."/>
            <person name="Marx C.J."/>
            <person name="Vorholt J.A."/>
            <person name="Olson M.V."/>
            <person name="Kaul R."/>
            <person name="Weissenbach J."/>
            <person name="Medigue C."/>
            <person name="Lidstrom M.E."/>
        </authorList>
    </citation>
    <scope>NUCLEOTIDE SEQUENCE [LARGE SCALE GENOMIC DNA]</scope>
    <source>
        <strain evidence="3">DSM 6343 / CIP 106787 / DM4</strain>
    </source>
</reference>
<dbReference type="KEGG" id="mdi:METDI2631"/>